<dbReference type="InParanoid" id="A0A540VL19"/>
<accession>A0A540VL19</accession>
<dbReference type="OrthoDB" id="9782846at2"/>
<protein>
    <submittedName>
        <fullName evidence="1">Extracellular solute-binding protein</fullName>
    </submittedName>
</protein>
<reference evidence="1 2" key="1">
    <citation type="submission" date="2019-06" db="EMBL/GenBank/DDBJ databases">
        <title>Genome sequence of Litorilinea aerophila BAA-2444.</title>
        <authorList>
            <person name="Maclea K.S."/>
            <person name="Maurais E.G."/>
            <person name="Iannazzi L.C."/>
        </authorList>
    </citation>
    <scope>NUCLEOTIDE SEQUENCE [LARGE SCALE GENOMIC DNA]</scope>
    <source>
        <strain evidence="1 2">ATCC BAA-2444</strain>
    </source>
</reference>
<gene>
    <name evidence="1" type="ORF">FKZ61_03365</name>
</gene>
<dbReference type="InterPro" id="IPR006059">
    <property type="entry name" value="SBP"/>
</dbReference>
<name>A0A540VL19_9CHLR</name>
<dbReference type="InterPro" id="IPR006311">
    <property type="entry name" value="TAT_signal"/>
</dbReference>
<dbReference type="Pfam" id="PF13416">
    <property type="entry name" value="SBP_bac_8"/>
    <property type="match status" value="1"/>
</dbReference>
<dbReference type="Gene3D" id="3.40.190.10">
    <property type="entry name" value="Periplasmic binding protein-like II"/>
    <property type="match status" value="1"/>
</dbReference>
<organism evidence="1 2">
    <name type="scientific">Litorilinea aerophila</name>
    <dbReference type="NCBI Taxonomy" id="1204385"/>
    <lineage>
        <taxon>Bacteria</taxon>
        <taxon>Bacillati</taxon>
        <taxon>Chloroflexota</taxon>
        <taxon>Caldilineae</taxon>
        <taxon>Caldilineales</taxon>
        <taxon>Caldilineaceae</taxon>
        <taxon>Litorilinea</taxon>
    </lineage>
</organism>
<comment type="caution">
    <text evidence="1">The sequence shown here is derived from an EMBL/GenBank/DDBJ whole genome shotgun (WGS) entry which is preliminary data.</text>
</comment>
<dbReference type="PANTHER" id="PTHR43649:SF12">
    <property type="entry name" value="DIACETYLCHITOBIOSE BINDING PROTEIN DASA"/>
    <property type="match status" value="1"/>
</dbReference>
<evidence type="ECO:0000313" key="2">
    <source>
        <dbReference type="Proteomes" id="UP000317371"/>
    </source>
</evidence>
<evidence type="ECO:0000313" key="1">
    <source>
        <dbReference type="EMBL" id="TQE97465.1"/>
    </source>
</evidence>
<dbReference type="SUPFAM" id="SSF53850">
    <property type="entry name" value="Periplasmic binding protein-like II"/>
    <property type="match status" value="1"/>
</dbReference>
<dbReference type="EMBL" id="VIGC01000003">
    <property type="protein sequence ID" value="TQE97465.1"/>
    <property type="molecule type" value="Genomic_DNA"/>
</dbReference>
<dbReference type="AlphaFoldDB" id="A0A540VL19"/>
<dbReference type="InterPro" id="IPR050490">
    <property type="entry name" value="Bact_solute-bd_prot1"/>
</dbReference>
<dbReference type="PANTHER" id="PTHR43649">
    <property type="entry name" value="ARABINOSE-BINDING PROTEIN-RELATED"/>
    <property type="match status" value="1"/>
</dbReference>
<sequence>MFVHFHHQGGIPMATNSSLTRRQFLAMAGSLSTGVLLAACAPAAEAPADSGAAGAGPETITLVAWFTDRRTINEMTEKEAIPEFEAANPGIKIEMQFVPESELQQKLLTAKAAGNAPDVSSIDETFLDTLTKQEVLLPIPEEVINVREEMGDLTAFLYRLPQGADDGRYYGLPNGVFSSQLYYNATLLDELGYSPEDIPRKWDDFLIWAKDVTAWDGDTLTRSGMAIFANEYSLYEDLRYQIAGPLDGNIFETKDRWRHTDDVGQQAWQFVMDIFKVHRLDSIEEGLVSRERFGAGQAVTLYNWTWFNGFMETQYADVDWGLVLPPTMSGEPIYGRRGPDVGFTVTTQNENHLDASYTFYRYLVSPAYLARYCKLRGIQPSLKAMWDDPEFSEDSGPRWAPIAIKNRPENSVDAGFWPRELVDISNQIVPAIRDEGEDIPTVLQRVEEAGNEFLQANPQWSILSAADYAANPQWLTAAG</sequence>
<proteinExistence type="predicted"/>
<keyword evidence="2" id="KW-1185">Reference proteome</keyword>
<dbReference type="Proteomes" id="UP000317371">
    <property type="component" value="Unassembled WGS sequence"/>
</dbReference>
<dbReference type="PROSITE" id="PS51318">
    <property type="entry name" value="TAT"/>
    <property type="match status" value="1"/>
</dbReference>